<dbReference type="SMART" id="SM00129">
    <property type="entry name" value="KISc"/>
    <property type="match status" value="1"/>
</dbReference>
<keyword evidence="3 7" id="KW-0547">Nucleotide-binding</keyword>
<reference evidence="12 13" key="1">
    <citation type="journal article" date="2024" name="Nat. Commun.">
        <title>Phylogenomics reveals the evolutionary origins of lichenization in chlorophyte algae.</title>
        <authorList>
            <person name="Puginier C."/>
            <person name="Libourel C."/>
            <person name="Otte J."/>
            <person name="Skaloud P."/>
            <person name="Haon M."/>
            <person name="Grisel S."/>
            <person name="Petersen M."/>
            <person name="Berrin J.G."/>
            <person name="Delaux P.M."/>
            <person name="Dal Grande F."/>
            <person name="Keller J."/>
        </authorList>
    </citation>
    <scope>NUCLEOTIDE SEQUENCE [LARGE SCALE GENOMIC DNA]</scope>
    <source>
        <strain evidence="12 13">SAG 2036</strain>
    </source>
</reference>
<dbReference type="PANTHER" id="PTHR47969:SF15">
    <property type="entry name" value="CHROMOSOME-ASSOCIATED KINESIN KIF4A-RELATED"/>
    <property type="match status" value="1"/>
</dbReference>
<feature type="domain" description="Kinesin motor" evidence="11">
    <location>
        <begin position="56"/>
        <end position="412"/>
    </location>
</feature>
<dbReference type="GO" id="GO:0051231">
    <property type="term" value="P:spindle elongation"/>
    <property type="evidence" value="ECO:0007669"/>
    <property type="project" value="TreeGrafter"/>
</dbReference>
<dbReference type="AlphaFoldDB" id="A0AAW1PDH5"/>
<feature type="compositionally biased region" description="Low complexity" evidence="10">
    <location>
        <begin position="448"/>
        <end position="458"/>
    </location>
</feature>
<evidence type="ECO:0000313" key="12">
    <source>
        <dbReference type="EMBL" id="KAK9807963.1"/>
    </source>
</evidence>
<comment type="similarity">
    <text evidence="7 8">Belongs to the TRAFAC class myosin-kinesin ATPase superfamily. Kinesin family.</text>
</comment>
<feature type="region of interest" description="Disordered" evidence="10">
    <location>
        <begin position="593"/>
        <end position="615"/>
    </location>
</feature>
<keyword evidence="5 9" id="KW-0175">Coiled coil</keyword>
<gene>
    <name evidence="12" type="ORF">WJX73_008263</name>
</gene>
<evidence type="ECO:0000256" key="6">
    <source>
        <dbReference type="ARBA" id="ARBA00023175"/>
    </source>
</evidence>
<dbReference type="GO" id="GO:0005524">
    <property type="term" value="F:ATP binding"/>
    <property type="evidence" value="ECO:0007669"/>
    <property type="project" value="UniProtKB-UniRule"/>
</dbReference>
<dbReference type="GO" id="GO:0003777">
    <property type="term" value="F:microtubule motor activity"/>
    <property type="evidence" value="ECO:0007669"/>
    <property type="project" value="InterPro"/>
</dbReference>
<dbReference type="Proteomes" id="UP001465755">
    <property type="component" value="Unassembled WGS sequence"/>
</dbReference>
<evidence type="ECO:0000256" key="8">
    <source>
        <dbReference type="RuleBase" id="RU000394"/>
    </source>
</evidence>
<dbReference type="Gene3D" id="3.40.850.10">
    <property type="entry name" value="Kinesin motor domain"/>
    <property type="match status" value="1"/>
</dbReference>
<keyword evidence="2" id="KW-0963">Cytoplasm</keyword>
<feature type="coiled-coil region" evidence="9">
    <location>
        <begin position="640"/>
        <end position="667"/>
    </location>
</feature>
<feature type="compositionally biased region" description="Acidic residues" evidence="10">
    <location>
        <begin position="604"/>
        <end position="613"/>
    </location>
</feature>
<dbReference type="GO" id="GO:0005737">
    <property type="term" value="C:cytoplasm"/>
    <property type="evidence" value="ECO:0007669"/>
    <property type="project" value="UniProtKB-SubCell"/>
</dbReference>
<organism evidence="12 13">
    <name type="scientific">Symbiochloris irregularis</name>
    <dbReference type="NCBI Taxonomy" id="706552"/>
    <lineage>
        <taxon>Eukaryota</taxon>
        <taxon>Viridiplantae</taxon>
        <taxon>Chlorophyta</taxon>
        <taxon>core chlorophytes</taxon>
        <taxon>Trebouxiophyceae</taxon>
        <taxon>Trebouxiales</taxon>
        <taxon>Trebouxiaceae</taxon>
        <taxon>Symbiochloris</taxon>
    </lineage>
</organism>
<dbReference type="PANTHER" id="PTHR47969">
    <property type="entry name" value="CHROMOSOME-ASSOCIATED KINESIN KIF4A-RELATED"/>
    <property type="match status" value="1"/>
</dbReference>
<proteinExistence type="inferred from homology"/>
<evidence type="ECO:0000256" key="5">
    <source>
        <dbReference type="ARBA" id="ARBA00023054"/>
    </source>
</evidence>
<feature type="region of interest" description="Disordered" evidence="10">
    <location>
        <begin position="780"/>
        <end position="803"/>
    </location>
</feature>
<keyword evidence="8" id="KW-0493">Microtubule</keyword>
<dbReference type="InterPro" id="IPR027417">
    <property type="entry name" value="P-loop_NTPase"/>
</dbReference>
<sequence>MEEQEVRESGLFPRDLNSLFSHSLESRKRKDRPAVDTTSANVVAGTGATDSEQLERLQVLVRIRPLEQRGPGVNWESCVHATSDCALVIAAPEDSQAYKSGDRGQPYSFSGVHGQHTTQEEYFAATAAPMVARLANGCGESAVFMAYGISASGKTYTIEGTKEEPGILPLSIEMLFQELGKLTAEKARVMVSHYEVYHESIFDLLEQARKPQAVGPRPALYLKEDANGRVFVAGLAQVEVSDAASAIALLRKSSRQRQRAATGVNAQSSRSHSVFVVTLWGPGEPLCSLDSDACDGLGDQGQFWGRLSIVDLAGSERATQTGNQGVRLKESVAINSSLMTLGRCLEALRWNQRHAGADQRIVPYRESKVTHLFRDALRGWGRIVLSVSIRPAACDYDATLRVLRYAATAAQINIVATAAAAPPRPPGAASPKLHKKRRLQDGQAPERQQQQQQQQQVQPASLWGLPPAARGRAPSPDGGPPELQAEVQRLQSENEHLAEENARLAEAAIDMRQGEAERELVIRAEVAQESRHILQQMQAEYQERVAAAKLQLPKAVKSRQRMTLLLPQNADDLAQQPSSEAVICAASDQQIEGVAEEDARLSGEEEDGDAAQDEDCRLERADKARDEERMQLQANLGMNTEILERALEQARKDNAALQHRLEVALGLQAPTSQDSKQGTPVPGGTPLAIALARARHEAALQGLSAHVHLTPCAADRTPAPAEALQAAGDPSACAYPAAAPTDINPSAQTAPAAEVKKATRRAKWRLAPKTPMAEGFCTELGGLTPENDTSSPIAGRTRFARRG</sequence>
<comment type="subcellular location">
    <subcellularLocation>
        <location evidence="1">Cytoplasm</location>
    </subcellularLocation>
</comment>
<dbReference type="InterPro" id="IPR027640">
    <property type="entry name" value="Kinesin-like_fam"/>
</dbReference>
<evidence type="ECO:0000256" key="10">
    <source>
        <dbReference type="SAM" id="MobiDB-lite"/>
    </source>
</evidence>
<feature type="region of interest" description="Disordered" evidence="10">
    <location>
        <begin position="419"/>
        <end position="483"/>
    </location>
</feature>
<dbReference type="GO" id="GO:0005875">
    <property type="term" value="C:microtubule associated complex"/>
    <property type="evidence" value="ECO:0007669"/>
    <property type="project" value="TreeGrafter"/>
</dbReference>
<keyword evidence="13" id="KW-1185">Reference proteome</keyword>
<name>A0AAW1PDH5_9CHLO</name>
<dbReference type="PROSITE" id="PS50067">
    <property type="entry name" value="KINESIN_MOTOR_2"/>
    <property type="match status" value="1"/>
</dbReference>
<dbReference type="EMBL" id="JALJOQ010000029">
    <property type="protein sequence ID" value="KAK9807963.1"/>
    <property type="molecule type" value="Genomic_DNA"/>
</dbReference>
<comment type="caution">
    <text evidence="12">The sequence shown here is derived from an EMBL/GenBank/DDBJ whole genome shotgun (WGS) entry which is preliminary data.</text>
</comment>
<feature type="coiled-coil region" evidence="9">
    <location>
        <begin position="487"/>
        <end position="517"/>
    </location>
</feature>
<dbReference type="GO" id="GO:0007018">
    <property type="term" value="P:microtubule-based movement"/>
    <property type="evidence" value="ECO:0007669"/>
    <property type="project" value="InterPro"/>
</dbReference>
<evidence type="ECO:0000256" key="9">
    <source>
        <dbReference type="SAM" id="Coils"/>
    </source>
</evidence>
<keyword evidence="4 7" id="KW-0067">ATP-binding</keyword>
<dbReference type="InterPro" id="IPR036961">
    <property type="entry name" value="Kinesin_motor_dom_sf"/>
</dbReference>
<keyword evidence="6 7" id="KW-0505">Motor protein</keyword>
<feature type="binding site" evidence="7">
    <location>
        <begin position="148"/>
        <end position="155"/>
    </location>
    <ligand>
        <name>ATP</name>
        <dbReference type="ChEBI" id="CHEBI:30616"/>
    </ligand>
</feature>
<dbReference type="Pfam" id="PF00225">
    <property type="entry name" value="Kinesin"/>
    <property type="match status" value="1"/>
</dbReference>
<dbReference type="GO" id="GO:0007052">
    <property type="term" value="P:mitotic spindle organization"/>
    <property type="evidence" value="ECO:0007669"/>
    <property type="project" value="TreeGrafter"/>
</dbReference>
<dbReference type="PRINTS" id="PR00380">
    <property type="entry name" value="KINESINHEAVY"/>
</dbReference>
<dbReference type="GO" id="GO:0008017">
    <property type="term" value="F:microtubule binding"/>
    <property type="evidence" value="ECO:0007669"/>
    <property type="project" value="InterPro"/>
</dbReference>
<evidence type="ECO:0000256" key="7">
    <source>
        <dbReference type="PROSITE-ProRule" id="PRU00283"/>
    </source>
</evidence>
<protein>
    <recommendedName>
        <fullName evidence="8">Kinesin-like protein</fullName>
    </recommendedName>
</protein>
<evidence type="ECO:0000256" key="4">
    <source>
        <dbReference type="ARBA" id="ARBA00022840"/>
    </source>
</evidence>
<dbReference type="GO" id="GO:0005874">
    <property type="term" value="C:microtubule"/>
    <property type="evidence" value="ECO:0007669"/>
    <property type="project" value="UniProtKB-KW"/>
</dbReference>
<evidence type="ECO:0000256" key="2">
    <source>
        <dbReference type="ARBA" id="ARBA00022490"/>
    </source>
</evidence>
<evidence type="ECO:0000256" key="3">
    <source>
        <dbReference type="ARBA" id="ARBA00022741"/>
    </source>
</evidence>
<dbReference type="InterPro" id="IPR001752">
    <property type="entry name" value="Kinesin_motor_dom"/>
</dbReference>
<evidence type="ECO:0000259" key="11">
    <source>
        <dbReference type="PROSITE" id="PS50067"/>
    </source>
</evidence>
<accession>A0AAW1PDH5</accession>
<dbReference type="PROSITE" id="PS00411">
    <property type="entry name" value="KINESIN_MOTOR_1"/>
    <property type="match status" value="1"/>
</dbReference>
<dbReference type="SUPFAM" id="SSF52540">
    <property type="entry name" value="P-loop containing nucleoside triphosphate hydrolases"/>
    <property type="match status" value="1"/>
</dbReference>
<dbReference type="InterPro" id="IPR019821">
    <property type="entry name" value="Kinesin_motor_CS"/>
</dbReference>
<evidence type="ECO:0000256" key="1">
    <source>
        <dbReference type="ARBA" id="ARBA00004496"/>
    </source>
</evidence>
<evidence type="ECO:0000313" key="13">
    <source>
        <dbReference type="Proteomes" id="UP001465755"/>
    </source>
</evidence>